<feature type="binding site" evidence="7">
    <location>
        <position position="214"/>
    </location>
    <ligand>
        <name>Zn(2+)</name>
        <dbReference type="ChEBI" id="CHEBI:29105"/>
        <label>2</label>
    </ligand>
</feature>
<comment type="similarity">
    <text evidence="1 7">Belongs to the AP endonuclease 2 family.</text>
</comment>
<evidence type="ECO:0000256" key="2">
    <source>
        <dbReference type="ARBA" id="ARBA00022723"/>
    </source>
</evidence>
<dbReference type="Pfam" id="PF01261">
    <property type="entry name" value="AP_endonuc_2"/>
    <property type="match status" value="1"/>
</dbReference>
<comment type="catalytic activity">
    <reaction evidence="7">
        <text>Endonucleolytic cleavage to 5'-phosphooligonucleotide end-products.</text>
        <dbReference type="EC" id="3.1.21.2"/>
    </reaction>
</comment>
<feature type="binding site" evidence="7">
    <location>
        <position position="145"/>
    </location>
    <ligand>
        <name>Zn(2+)</name>
        <dbReference type="ChEBI" id="CHEBI:29105"/>
        <label>2</label>
    </ligand>
</feature>
<sequence length="282" mass="31335">MDRLIGAHVSAAGGIYNAVKNADDFDINCFQIFASPPQRWSFKKPEEKDIQKFIADYKTSQQKAFYFHSIYLINLASEDKQKHHLAKMSLIDYLTLNNELGGNGVITHIGTATGTTYEKAIENIRFGVNYVLEKTEKCSVPLILEVTAGTGNTIGSNFTHLKDIIEGVENKDRIKVGFDSAHLYASGYDIVNDLENVLNDFDKLVGLDKVESVHLNDSKVGLNEKRDRHENIGDGTIGAAGIKNLINNDRLKHLPFILETPGSKEDPAPGKSNIEFLKKNAR</sequence>
<gene>
    <name evidence="7" type="primary">nfo</name>
    <name evidence="10" type="ORF">KC660_04420</name>
</gene>
<comment type="caution">
    <text evidence="10">The sequence shown here is derived from an EMBL/GenBank/DDBJ whole genome shotgun (WGS) entry which is preliminary data.</text>
</comment>
<name>A0A955RIQ3_9BACT</name>
<feature type="binding site" evidence="7">
    <location>
        <position position="182"/>
    </location>
    <ligand>
        <name>Zn(2+)</name>
        <dbReference type="ChEBI" id="CHEBI:29105"/>
        <label>3</label>
    </ligand>
</feature>
<dbReference type="Proteomes" id="UP000782843">
    <property type="component" value="Unassembled WGS sequence"/>
</dbReference>
<dbReference type="InterPro" id="IPR018246">
    <property type="entry name" value="AP_endonuc_F2_Zn_BS"/>
</dbReference>
<dbReference type="PROSITE" id="PS00731">
    <property type="entry name" value="AP_NUCLEASE_F2_3"/>
    <property type="match status" value="1"/>
</dbReference>
<dbReference type="CDD" id="cd00019">
    <property type="entry name" value="AP2Ec"/>
    <property type="match status" value="1"/>
</dbReference>
<reference evidence="10" key="2">
    <citation type="journal article" date="2021" name="Microbiome">
        <title>Successional dynamics and alternative stable states in a saline activated sludge microbial community over 9 years.</title>
        <authorList>
            <person name="Wang Y."/>
            <person name="Ye J."/>
            <person name="Ju F."/>
            <person name="Liu L."/>
            <person name="Boyd J.A."/>
            <person name="Deng Y."/>
            <person name="Parks D.H."/>
            <person name="Jiang X."/>
            <person name="Yin X."/>
            <person name="Woodcroft B.J."/>
            <person name="Tyson G.W."/>
            <person name="Hugenholtz P."/>
            <person name="Polz M.F."/>
            <person name="Zhang T."/>
        </authorList>
    </citation>
    <scope>NUCLEOTIDE SEQUENCE</scope>
    <source>
        <strain evidence="10">HKST-UBA10</strain>
    </source>
</reference>
<comment type="function">
    <text evidence="7">Endonuclease IV plays a role in DNA repair. It cleaves phosphodiester bonds at apurinic or apyrimidinic (AP) sites, generating a 3'-hydroxyl group and a 5'-terminal sugar phosphate.</text>
</comment>
<evidence type="ECO:0000256" key="7">
    <source>
        <dbReference type="HAMAP-Rule" id="MF_00152"/>
    </source>
</evidence>
<feature type="binding site" evidence="7">
    <location>
        <position position="227"/>
    </location>
    <ligand>
        <name>Zn(2+)</name>
        <dbReference type="ChEBI" id="CHEBI:29105"/>
        <label>3</label>
    </ligand>
</feature>
<keyword evidence="3 7" id="KW-0227">DNA damage</keyword>
<accession>A0A955RIQ3</accession>
<dbReference type="InterPro" id="IPR013022">
    <property type="entry name" value="Xyl_isomerase-like_TIM-brl"/>
</dbReference>
<dbReference type="HAMAP" id="MF_00152">
    <property type="entry name" value="Nfo"/>
    <property type="match status" value="1"/>
</dbReference>
<keyword evidence="4 7" id="KW-0378">Hydrolase</keyword>
<feature type="binding site" evidence="7">
    <location>
        <position position="68"/>
    </location>
    <ligand>
        <name>Zn(2+)</name>
        <dbReference type="ChEBI" id="CHEBI:29105"/>
        <label>1</label>
    </ligand>
</feature>
<keyword evidence="6 7" id="KW-0234">DNA repair</keyword>
<dbReference type="GO" id="GO:0003677">
    <property type="term" value="F:DNA binding"/>
    <property type="evidence" value="ECO:0007669"/>
    <property type="project" value="InterPro"/>
</dbReference>
<feature type="domain" description="Xylose isomerase-like TIM barrel" evidence="9">
    <location>
        <begin position="20"/>
        <end position="279"/>
    </location>
</feature>
<dbReference type="GO" id="GO:0006284">
    <property type="term" value="P:base-excision repair"/>
    <property type="evidence" value="ECO:0007669"/>
    <property type="project" value="TreeGrafter"/>
</dbReference>
<keyword evidence="2 7" id="KW-0479">Metal-binding</keyword>
<dbReference type="GO" id="GO:0003906">
    <property type="term" value="F:DNA-(apurinic or apyrimidinic site) endonuclease activity"/>
    <property type="evidence" value="ECO:0007669"/>
    <property type="project" value="TreeGrafter"/>
</dbReference>
<feature type="binding site" evidence="7">
    <location>
        <position position="229"/>
    </location>
    <ligand>
        <name>Zn(2+)</name>
        <dbReference type="ChEBI" id="CHEBI:29105"/>
        <label>3</label>
    </ligand>
</feature>
<feature type="binding site" evidence="7">
    <location>
        <position position="145"/>
    </location>
    <ligand>
        <name>Zn(2+)</name>
        <dbReference type="ChEBI" id="CHEBI:29105"/>
        <label>1</label>
    </ligand>
</feature>
<feature type="region of interest" description="Disordered" evidence="8">
    <location>
        <begin position="261"/>
        <end position="282"/>
    </location>
</feature>
<evidence type="ECO:0000256" key="6">
    <source>
        <dbReference type="ARBA" id="ARBA00023204"/>
    </source>
</evidence>
<keyword evidence="7" id="KW-0540">Nuclease</keyword>
<keyword evidence="7" id="KW-0255">Endonuclease</keyword>
<dbReference type="GO" id="GO:0008833">
    <property type="term" value="F:deoxyribonuclease IV (phage-T4-induced) activity"/>
    <property type="evidence" value="ECO:0007669"/>
    <property type="project" value="UniProtKB-UniRule"/>
</dbReference>
<evidence type="ECO:0000313" key="11">
    <source>
        <dbReference type="Proteomes" id="UP000782843"/>
    </source>
</evidence>
<dbReference type="PROSITE" id="PS51432">
    <property type="entry name" value="AP_NUCLEASE_F2_4"/>
    <property type="match status" value="1"/>
</dbReference>
<evidence type="ECO:0000256" key="8">
    <source>
        <dbReference type="SAM" id="MobiDB-lite"/>
    </source>
</evidence>
<feature type="binding site" evidence="7">
    <location>
        <position position="179"/>
    </location>
    <ligand>
        <name>Zn(2+)</name>
        <dbReference type="ChEBI" id="CHEBI:29105"/>
        <label>2</label>
    </ligand>
</feature>
<evidence type="ECO:0000256" key="1">
    <source>
        <dbReference type="ARBA" id="ARBA00005340"/>
    </source>
</evidence>
<reference evidence="10" key="1">
    <citation type="submission" date="2020-04" db="EMBL/GenBank/DDBJ databases">
        <authorList>
            <person name="Zhang T."/>
        </authorList>
    </citation>
    <scope>NUCLEOTIDE SEQUENCE</scope>
    <source>
        <strain evidence="10">HKST-UBA10</strain>
    </source>
</reference>
<dbReference type="AlphaFoldDB" id="A0A955RIQ3"/>
<dbReference type="FunFam" id="3.20.20.150:FF:000001">
    <property type="entry name" value="Probable endonuclease 4"/>
    <property type="match status" value="1"/>
</dbReference>
<proteinExistence type="inferred from homology"/>
<dbReference type="SUPFAM" id="SSF51658">
    <property type="entry name" value="Xylose isomerase-like"/>
    <property type="match status" value="1"/>
</dbReference>
<dbReference type="NCBIfam" id="TIGR00587">
    <property type="entry name" value="nfo"/>
    <property type="match status" value="1"/>
</dbReference>
<evidence type="ECO:0000313" key="10">
    <source>
        <dbReference type="EMBL" id="MCA9382619.1"/>
    </source>
</evidence>
<dbReference type="EC" id="3.1.21.2" evidence="7"/>
<dbReference type="InterPro" id="IPR036237">
    <property type="entry name" value="Xyl_isomerase-like_sf"/>
</dbReference>
<comment type="cofactor">
    <cofactor evidence="7">
        <name>Zn(2+)</name>
        <dbReference type="ChEBI" id="CHEBI:29105"/>
    </cofactor>
    <text evidence="7">Binds 3 Zn(2+) ions.</text>
</comment>
<organism evidence="10 11">
    <name type="scientific">Candidatus Dojkabacteria bacterium</name>
    <dbReference type="NCBI Taxonomy" id="2099670"/>
    <lineage>
        <taxon>Bacteria</taxon>
        <taxon>Candidatus Dojkabacteria</taxon>
    </lineage>
</organism>
<dbReference type="GO" id="GO:0008270">
    <property type="term" value="F:zinc ion binding"/>
    <property type="evidence" value="ECO:0007669"/>
    <property type="project" value="UniProtKB-UniRule"/>
</dbReference>
<dbReference type="Gene3D" id="3.20.20.150">
    <property type="entry name" value="Divalent-metal-dependent TIM barrel enzymes"/>
    <property type="match status" value="1"/>
</dbReference>
<feature type="binding site" evidence="7">
    <location>
        <position position="259"/>
    </location>
    <ligand>
        <name>Zn(2+)</name>
        <dbReference type="ChEBI" id="CHEBI:29105"/>
        <label>2</label>
    </ligand>
</feature>
<dbReference type="InterPro" id="IPR001719">
    <property type="entry name" value="AP_endonuc_2"/>
</dbReference>
<evidence type="ECO:0000259" key="9">
    <source>
        <dbReference type="Pfam" id="PF01261"/>
    </source>
</evidence>
<dbReference type="GO" id="GO:0008081">
    <property type="term" value="F:phosphoric diester hydrolase activity"/>
    <property type="evidence" value="ECO:0007669"/>
    <property type="project" value="TreeGrafter"/>
</dbReference>
<evidence type="ECO:0000256" key="5">
    <source>
        <dbReference type="ARBA" id="ARBA00022833"/>
    </source>
</evidence>
<evidence type="ECO:0000256" key="3">
    <source>
        <dbReference type="ARBA" id="ARBA00022763"/>
    </source>
</evidence>
<dbReference type="EMBL" id="JAGQLG010000184">
    <property type="protein sequence ID" value="MCA9382619.1"/>
    <property type="molecule type" value="Genomic_DNA"/>
</dbReference>
<evidence type="ECO:0000256" key="4">
    <source>
        <dbReference type="ARBA" id="ARBA00022801"/>
    </source>
</evidence>
<dbReference type="PANTHER" id="PTHR21445:SF0">
    <property type="entry name" value="APURINIC-APYRIMIDINIC ENDONUCLEASE"/>
    <property type="match status" value="1"/>
</dbReference>
<dbReference type="SMART" id="SM00518">
    <property type="entry name" value="AP2Ec"/>
    <property type="match status" value="1"/>
</dbReference>
<protein>
    <recommendedName>
        <fullName evidence="7">Probable endonuclease 4</fullName>
        <ecNumber evidence="7">3.1.21.2</ecNumber>
    </recommendedName>
    <alternativeName>
        <fullName evidence="7">Endodeoxyribonuclease IV</fullName>
    </alternativeName>
    <alternativeName>
        <fullName evidence="7">Endonuclease IV</fullName>
    </alternativeName>
</protein>
<keyword evidence="5 7" id="KW-0862">Zinc</keyword>
<feature type="binding site" evidence="7">
    <location>
        <position position="108"/>
    </location>
    <ligand>
        <name>Zn(2+)</name>
        <dbReference type="ChEBI" id="CHEBI:29105"/>
        <label>1</label>
    </ligand>
</feature>
<dbReference type="PANTHER" id="PTHR21445">
    <property type="entry name" value="ENDONUCLEASE IV ENDODEOXYRIBONUCLEASE IV"/>
    <property type="match status" value="1"/>
</dbReference>